<evidence type="ECO:0000313" key="1">
    <source>
        <dbReference type="EMBL" id="KIM95991.1"/>
    </source>
</evidence>
<keyword evidence="2" id="KW-1185">Reference proteome</keyword>
<evidence type="ECO:0000313" key="2">
    <source>
        <dbReference type="Proteomes" id="UP000054321"/>
    </source>
</evidence>
<gene>
    <name evidence="1" type="ORF">OIDMADRAFT_44786</name>
</gene>
<dbReference type="EMBL" id="KN832885">
    <property type="protein sequence ID" value="KIM95991.1"/>
    <property type="molecule type" value="Genomic_DNA"/>
</dbReference>
<name>A0A0C3H0F4_OIDMZ</name>
<reference evidence="2" key="2">
    <citation type="submission" date="2015-01" db="EMBL/GenBank/DDBJ databases">
        <title>Evolutionary Origins and Diversification of the Mycorrhizal Mutualists.</title>
        <authorList>
            <consortium name="DOE Joint Genome Institute"/>
            <consortium name="Mycorrhizal Genomics Consortium"/>
            <person name="Kohler A."/>
            <person name="Kuo A."/>
            <person name="Nagy L.G."/>
            <person name="Floudas D."/>
            <person name="Copeland A."/>
            <person name="Barry K.W."/>
            <person name="Cichocki N."/>
            <person name="Veneault-Fourrey C."/>
            <person name="LaButti K."/>
            <person name="Lindquist E.A."/>
            <person name="Lipzen A."/>
            <person name="Lundell T."/>
            <person name="Morin E."/>
            <person name="Murat C."/>
            <person name="Riley R."/>
            <person name="Ohm R."/>
            <person name="Sun H."/>
            <person name="Tunlid A."/>
            <person name="Henrissat B."/>
            <person name="Grigoriev I.V."/>
            <person name="Hibbett D.S."/>
            <person name="Martin F."/>
        </authorList>
    </citation>
    <scope>NUCLEOTIDE SEQUENCE [LARGE SCALE GENOMIC DNA]</scope>
    <source>
        <strain evidence="2">Zn</strain>
    </source>
</reference>
<protein>
    <submittedName>
        <fullName evidence="1">Uncharacterized protein</fullName>
    </submittedName>
</protein>
<organism evidence="1 2">
    <name type="scientific">Oidiodendron maius (strain Zn)</name>
    <dbReference type="NCBI Taxonomy" id="913774"/>
    <lineage>
        <taxon>Eukaryota</taxon>
        <taxon>Fungi</taxon>
        <taxon>Dikarya</taxon>
        <taxon>Ascomycota</taxon>
        <taxon>Pezizomycotina</taxon>
        <taxon>Leotiomycetes</taxon>
        <taxon>Leotiomycetes incertae sedis</taxon>
        <taxon>Myxotrichaceae</taxon>
        <taxon>Oidiodendron</taxon>
    </lineage>
</organism>
<dbReference type="InParanoid" id="A0A0C3H0F4"/>
<dbReference type="Proteomes" id="UP000054321">
    <property type="component" value="Unassembled WGS sequence"/>
</dbReference>
<proteinExistence type="predicted"/>
<sequence length="168" mass="19070">MPMNKDRLYVGLYACGGGDRMPGGEDSDNGNVEGVRYDAKERMTKSSKTKWYFEERRGGVDGNGMLLIRLIVAKVPQPSELIHILRQVPVKQGLPGWNCVAWVKEALEKIEAHGKVLGTHRAEWLDVMDTALWYVEKKKPEHRFDGQGDYDINNVPTYDLMESKETMA</sequence>
<dbReference type="Pfam" id="PF21858">
    <property type="entry name" value="DUF6914"/>
    <property type="match status" value="1"/>
</dbReference>
<dbReference type="InterPro" id="IPR054208">
    <property type="entry name" value="DUF6914"/>
</dbReference>
<dbReference type="AlphaFoldDB" id="A0A0C3H0F4"/>
<accession>A0A0C3H0F4</accession>
<dbReference type="HOGENOM" id="CLU_095770_2_0_1"/>
<reference evidence="1 2" key="1">
    <citation type="submission" date="2014-04" db="EMBL/GenBank/DDBJ databases">
        <authorList>
            <consortium name="DOE Joint Genome Institute"/>
            <person name="Kuo A."/>
            <person name="Martino E."/>
            <person name="Perotto S."/>
            <person name="Kohler A."/>
            <person name="Nagy L.G."/>
            <person name="Floudas D."/>
            <person name="Copeland A."/>
            <person name="Barry K.W."/>
            <person name="Cichocki N."/>
            <person name="Veneault-Fourrey C."/>
            <person name="LaButti K."/>
            <person name="Lindquist E.A."/>
            <person name="Lipzen A."/>
            <person name="Lundell T."/>
            <person name="Morin E."/>
            <person name="Murat C."/>
            <person name="Sun H."/>
            <person name="Tunlid A."/>
            <person name="Henrissat B."/>
            <person name="Grigoriev I.V."/>
            <person name="Hibbett D.S."/>
            <person name="Martin F."/>
            <person name="Nordberg H.P."/>
            <person name="Cantor M.N."/>
            <person name="Hua S.X."/>
        </authorList>
    </citation>
    <scope>NUCLEOTIDE SEQUENCE [LARGE SCALE GENOMIC DNA]</scope>
    <source>
        <strain evidence="1 2">Zn</strain>
    </source>
</reference>
<dbReference type="OrthoDB" id="2679825at2759"/>